<dbReference type="PROSITE" id="PS50043">
    <property type="entry name" value="HTH_LUXR_2"/>
    <property type="match status" value="1"/>
</dbReference>
<dbReference type="GO" id="GO:0003677">
    <property type="term" value="F:DNA binding"/>
    <property type="evidence" value="ECO:0007669"/>
    <property type="project" value="UniProtKB-KW"/>
</dbReference>
<gene>
    <name evidence="6" type="ORF">ATJ97_2514</name>
</gene>
<proteinExistence type="predicted"/>
<dbReference type="GO" id="GO:0006355">
    <property type="term" value="P:regulation of DNA-templated transcription"/>
    <property type="evidence" value="ECO:0007669"/>
    <property type="project" value="InterPro"/>
</dbReference>
<dbReference type="SUPFAM" id="SSF46894">
    <property type="entry name" value="C-terminal effector domain of the bipartite response regulators"/>
    <property type="match status" value="1"/>
</dbReference>
<dbReference type="PRINTS" id="PR00038">
    <property type="entry name" value="HTHLUXR"/>
</dbReference>
<evidence type="ECO:0000256" key="2">
    <source>
        <dbReference type="ARBA" id="ARBA00023125"/>
    </source>
</evidence>
<accession>A0A2A9EM03</accession>
<comment type="caution">
    <text evidence="6">The sequence shown here is derived from an EMBL/GenBank/DDBJ whole genome shotgun (WGS) entry which is preliminary data.</text>
</comment>
<evidence type="ECO:0000313" key="6">
    <source>
        <dbReference type="EMBL" id="PFG39994.1"/>
    </source>
</evidence>
<dbReference type="SMART" id="SM00421">
    <property type="entry name" value="HTH_LUXR"/>
    <property type="match status" value="1"/>
</dbReference>
<keyword evidence="2" id="KW-0238">DNA-binding</keyword>
<reference evidence="6 7" key="1">
    <citation type="submission" date="2017-10" db="EMBL/GenBank/DDBJ databases">
        <title>Sequencing the genomes of 1000 actinobacteria strains.</title>
        <authorList>
            <person name="Klenk H.-P."/>
        </authorList>
    </citation>
    <scope>NUCLEOTIDE SEQUENCE [LARGE SCALE GENOMIC DNA]</scope>
    <source>
        <strain evidence="6 7">DSM 21838</strain>
    </source>
</reference>
<evidence type="ECO:0000313" key="7">
    <source>
        <dbReference type="Proteomes" id="UP000222106"/>
    </source>
</evidence>
<evidence type="ECO:0000256" key="4">
    <source>
        <dbReference type="SAM" id="MobiDB-lite"/>
    </source>
</evidence>
<evidence type="ECO:0000256" key="1">
    <source>
        <dbReference type="ARBA" id="ARBA00023015"/>
    </source>
</evidence>
<dbReference type="PROSITE" id="PS00622">
    <property type="entry name" value="HTH_LUXR_1"/>
    <property type="match status" value="1"/>
</dbReference>
<dbReference type="InterPro" id="IPR016032">
    <property type="entry name" value="Sig_transdc_resp-reg_C-effctor"/>
</dbReference>
<keyword evidence="7" id="KW-1185">Reference proteome</keyword>
<dbReference type="Pfam" id="PF00196">
    <property type="entry name" value="GerE"/>
    <property type="match status" value="1"/>
</dbReference>
<keyword evidence="3" id="KW-0804">Transcription</keyword>
<dbReference type="PANTHER" id="PTHR44688">
    <property type="entry name" value="DNA-BINDING TRANSCRIPTIONAL ACTIVATOR DEVR_DOSR"/>
    <property type="match status" value="1"/>
</dbReference>
<dbReference type="PANTHER" id="PTHR44688:SF16">
    <property type="entry name" value="DNA-BINDING TRANSCRIPTIONAL ACTIVATOR DEVR_DOSR"/>
    <property type="match status" value="1"/>
</dbReference>
<evidence type="ECO:0000256" key="3">
    <source>
        <dbReference type="ARBA" id="ARBA00023163"/>
    </source>
</evidence>
<dbReference type="InterPro" id="IPR036388">
    <property type="entry name" value="WH-like_DNA-bd_sf"/>
</dbReference>
<keyword evidence="1" id="KW-0805">Transcription regulation</keyword>
<organism evidence="6 7">
    <name type="scientific">Georgenia soli</name>
    <dbReference type="NCBI Taxonomy" id="638953"/>
    <lineage>
        <taxon>Bacteria</taxon>
        <taxon>Bacillati</taxon>
        <taxon>Actinomycetota</taxon>
        <taxon>Actinomycetes</taxon>
        <taxon>Micrococcales</taxon>
        <taxon>Bogoriellaceae</taxon>
        <taxon>Georgenia</taxon>
    </lineage>
</organism>
<sequence>MGASRRALGWIDVSAEVLAAPDARSAHERLSRALAEEFHAYFVVRTLFGPDGTPTARYLPDGSAPVQAWPRVLADVDRHPLVAHLRHGRPTGPVTFADAVAAGHVLTAGTRELIEAVGLTVHQLALPVPAAGPGEVFALVAEEPFREAEEEVARLLQPVVAGLDRHIGLLARIEEDATAHRATPTPAPSGPALTPRELLVLHGIAGGSTVRGIAARLAISPRTVHKHQENLYRKLGAVDRLSAVLEAQRAGLLPVGERPVTSVPENPVRTAFPGFNGTGGSEVQHVGDVLGPGGADLRRRPGAHQRS</sequence>
<dbReference type="Proteomes" id="UP000222106">
    <property type="component" value="Unassembled WGS sequence"/>
</dbReference>
<dbReference type="Gene3D" id="1.10.10.10">
    <property type="entry name" value="Winged helix-like DNA-binding domain superfamily/Winged helix DNA-binding domain"/>
    <property type="match status" value="1"/>
</dbReference>
<protein>
    <submittedName>
        <fullName evidence="6">Regulatory LuxR family protein</fullName>
    </submittedName>
</protein>
<evidence type="ECO:0000259" key="5">
    <source>
        <dbReference type="PROSITE" id="PS50043"/>
    </source>
</evidence>
<dbReference type="AlphaFoldDB" id="A0A2A9EM03"/>
<dbReference type="InterPro" id="IPR000792">
    <property type="entry name" value="Tscrpt_reg_LuxR_C"/>
</dbReference>
<dbReference type="EMBL" id="PDJI01000004">
    <property type="protein sequence ID" value="PFG39994.1"/>
    <property type="molecule type" value="Genomic_DNA"/>
</dbReference>
<name>A0A2A9EM03_9MICO</name>
<feature type="domain" description="HTH luxR-type" evidence="5">
    <location>
        <begin position="186"/>
        <end position="251"/>
    </location>
</feature>
<dbReference type="CDD" id="cd06170">
    <property type="entry name" value="LuxR_C_like"/>
    <property type="match status" value="1"/>
</dbReference>
<dbReference type="RefSeq" id="WP_211287210.1">
    <property type="nucleotide sequence ID" value="NZ_PDJI01000004.1"/>
</dbReference>
<feature type="region of interest" description="Disordered" evidence="4">
    <location>
        <begin position="276"/>
        <end position="307"/>
    </location>
</feature>